<feature type="transmembrane region" description="Helical" evidence="1">
    <location>
        <begin position="41"/>
        <end position="59"/>
    </location>
</feature>
<proteinExistence type="predicted"/>
<dbReference type="InterPro" id="IPR046672">
    <property type="entry name" value="DUF6542"/>
</dbReference>
<comment type="caution">
    <text evidence="3">The sequence shown here is derived from an EMBL/GenBank/DDBJ whole genome shotgun (WGS) entry which is preliminary data.</text>
</comment>
<name>A0ABV9ZRY6_9ACTN</name>
<dbReference type="EMBL" id="JBHSKJ010000001">
    <property type="protein sequence ID" value="MFC5143225.1"/>
    <property type="molecule type" value="Genomic_DNA"/>
</dbReference>
<evidence type="ECO:0000259" key="2">
    <source>
        <dbReference type="Pfam" id="PF20177"/>
    </source>
</evidence>
<dbReference type="RefSeq" id="WP_382035705.1">
    <property type="nucleotide sequence ID" value="NZ_JBHSKJ010000001.1"/>
</dbReference>
<keyword evidence="1" id="KW-1133">Transmembrane helix</keyword>
<feature type="domain" description="DUF6542" evidence="2">
    <location>
        <begin position="19"/>
        <end position="127"/>
    </location>
</feature>
<accession>A0ABV9ZRY6</accession>
<protein>
    <submittedName>
        <fullName evidence="3">DUF6542 domain-containing protein</fullName>
    </submittedName>
</protein>
<gene>
    <name evidence="3" type="ORF">ACFPP6_00715</name>
</gene>
<evidence type="ECO:0000313" key="3">
    <source>
        <dbReference type="EMBL" id="MFC5143225.1"/>
    </source>
</evidence>
<keyword evidence="1" id="KW-0472">Membrane</keyword>
<organism evidence="3 4">
    <name type="scientific">Streptomyces aureoversilis</name>
    <dbReference type="NCBI Taxonomy" id="67277"/>
    <lineage>
        <taxon>Bacteria</taxon>
        <taxon>Bacillati</taxon>
        <taxon>Actinomycetota</taxon>
        <taxon>Actinomycetes</taxon>
        <taxon>Kitasatosporales</taxon>
        <taxon>Streptomycetaceae</taxon>
        <taxon>Streptomyces</taxon>
    </lineage>
</organism>
<feature type="transmembrane region" description="Helical" evidence="1">
    <location>
        <begin position="66"/>
        <end position="87"/>
    </location>
</feature>
<keyword evidence="4" id="KW-1185">Reference proteome</keyword>
<dbReference type="Pfam" id="PF20177">
    <property type="entry name" value="DUF6542"/>
    <property type="match status" value="1"/>
</dbReference>
<keyword evidence="1" id="KW-0812">Transmembrane</keyword>
<reference evidence="4" key="1">
    <citation type="journal article" date="2019" name="Int. J. Syst. Evol. Microbiol.">
        <title>The Global Catalogue of Microorganisms (GCM) 10K type strain sequencing project: providing services to taxonomists for standard genome sequencing and annotation.</title>
        <authorList>
            <consortium name="The Broad Institute Genomics Platform"/>
            <consortium name="The Broad Institute Genome Sequencing Center for Infectious Disease"/>
            <person name="Wu L."/>
            <person name="Ma J."/>
        </authorList>
    </citation>
    <scope>NUCLEOTIDE SEQUENCE [LARGE SCALE GENOMIC DNA]</scope>
    <source>
        <strain evidence="4">CGMCC 4.1641</strain>
    </source>
</reference>
<sequence>MGRRRTEKPGKRTRRAGTALLAPGALLLAGAVVDEAAGAGLGRIFALSAAAAAALAAVLCARAHAWWVLAAPPLVIAAVAVGAQLVAAPAGPGGGTLAAAAHWALDTFPAMAAAEAAAALVLAVRTFRPGRGRRACHA</sequence>
<evidence type="ECO:0000256" key="1">
    <source>
        <dbReference type="SAM" id="Phobius"/>
    </source>
</evidence>
<dbReference type="Proteomes" id="UP001596222">
    <property type="component" value="Unassembled WGS sequence"/>
</dbReference>
<feature type="transmembrane region" description="Helical" evidence="1">
    <location>
        <begin position="107"/>
        <end position="124"/>
    </location>
</feature>
<evidence type="ECO:0000313" key="4">
    <source>
        <dbReference type="Proteomes" id="UP001596222"/>
    </source>
</evidence>